<dbReference type="GO" id="GO:0016020">
    <property type="term" value="C:membrane"/>
    <property type="evidence" value="ECO:0007669"/>
    <property type="project" value="UniProtKB-SubCell"/>
</dbReference>
<evidence type="ECO:0000256" key="10">
    <source>
        <dbReference type="SAM" id="Phobius"/>
    </source>
</evidence>
<comment type="subcellular location">
    <subcellularLocation>
        <location evidence="2">Golgi apparatus</location>
    </subcellularLocation>
    <subcellularLocation>
        <location evidence="1">Membrane</location>
        <topology evidence="1">Multi-pass membrane protein</topology>
    </subcellularLocation>
</comment>
<evidence type="ECO:0000256" key="3">
    <source>
        <dbReference type="ARBA" id="ARBA00005227"/>
    </source>
</evidence>
<dbReference type="PANTHER" id="PTHR10766">
    <property type="entry name" value="TRANSMEMBRANE 9 SUPERFAMILY PROTEIN"/>
    <property type="match status" value="1"/>
</dbReference>
<dbReference type="GO" id="GO:0072657">
    <property type="term" value="P:protein localization to membrane"/>
    <property type="evidence" value="ECO:0007669"/>
    <property type="project" value="TreeGrafter"/>
</dbReference>
<feature type="transmembrane region" description="Helical" evidence="10">
    <location>
        <begin position="669"/>
        <end position="691"/>
    </location>
</feature>
<keyword evidence="4 10" id="KW-0812">Transmembrane</keyword>
<feature type="transmembrane region" description="Helical" evidence="10">
    <location>
        <begin position="444"/>
        <end position="467"/>
    </location>
</feature>
<feature type="transmembrane region" description="Helical" evidence="10">
    <location>
        <begin position="844"/>
        <end position="867"/>
    </location>
</feature>
<keyword evidence="12" id="KW-1185">Reference proteome</keyword>
<comment type="similarity">
    <text evidence="3">Belongs to the nonaspanin (TM9SF) (TC 9.A.2) family.</text>
</comment>
<comment type="caution">
    <text evidence="11">The sequence shown here is derived from an EMBL/GenBank/DDBJ whole genome shotgun (WGS) entry which is preliminary data.</text>
</comment>
<feature type="transmembrane region" description="Helical" evidence="10">
    <location>
        <begin position="726"/>
        <end position="749"/>
    </location>
</feature>
<evidence type="ECO:0000256" key="5">
    <source>
        <dbReference type="ARBA" id="ARBA00022729"/>
    </source>
</evidence>
<protein>
    <recommendedName>
        <fullName evidence="9">Transmembrane 9 superfamily member 4</fullName>
    </recommendedName>
</protein>
<feature type="transmembrane region" description="Helical" evidence="10">
    <location>
        <begin position="761"/>
        <end position="779"/>
    </location>
</feature>
<feature type="transmembrane region" description="Helical" evidence="10">
    <location>
        <begin position="527"/>
        <end position="555"/>
    </location>
</feature>
<evidence type="ECO:0000256" key="1">
    <source>
        <dbReference type="ARBA" id="ARBA00004141"/>
    </source>
</evidence>
<gene>
    <name evidence="11" type="ORF">ANCCAN_00638</name>
</gene>
<evidence type="ECO:0000256" key="9">
    <source>
        <dbReference type="ARBA" id="ARBA00039534"/>
    </source>
</evidence>
<dbReference type="InterPro" id="IPR004240">
    <property type="entry name" value="EMP70"/>
</dbReference>
<keyword evidence="7" id="KW-0333">Golgi apparatus</keyword>
<keyword evidence="8 10" id="KW-0472">Membrane</keyword>
<feature type="transmembrane region" description="Helical" evidence="10">
    <location>
        <begin position="499"/>
        <end position="521"/>
    </location>
</feature>
<name>A0A368HBT2_ANCCA</name>
<evidence type="ECO:0000313" key="12">
    <source>
        <dbReference type="Proteomes" id="UP000252519"/>
    </source>
</evidence>
<sequence>MVAHIPEPFTKKLRTMSNRLWSVIVFLGLLPLEQGFYVPGVAPVEFKSGDPIEVKAIKLTSTKTIVPYEYYYLPFCRPDGDLLYKSENLGEVMRGDRIVNTPYQLFMKKNVGCASACTTTNPMEVTASAAKRLMDRIKEDYHAHLLVDNLPSATKYEVPKTGETFYDLGYKIGWVGEDGKVFLNNHLDIVMLYHEHMPGLYRVVGFEVKPRSVKTVTFDNNRECTGIDKDMNFFELKEEDQKIYWTYSVFWEPSDIPWASRWDVYLSVKAVDIHWFSILNSIVVVLSLSGFLSVSIVRTVRRDIALYNKDEAEDDTLEETGWKLVHGDVFRPPPHQMILVNMVGTGIQLLGMVGIIVFFAMLGMLSPASRGSLMSAAVFLFCFMGLVSGYHAGRLYKTMKGRNPIRCAVQTGTLFPSLILGSGFLLNFFLIGKQSSGAVPFGTMIALLLMWFGIDLPLVFLGFYFGYRKQPYTHPVRTNQIPRQVPDQPWYLKTVPCTLLAGVLPFGAMFIELFFIFSAIWENQFYYLFGFLFIVCLILVISTAQISIVATYFMLCAENYRWWWKSFIVSGGSAVYVMAYSIFYYNTKLDIEGFVPTVLYFSYSALMAITFWFLTDRKFSSAADMADDGCAGNEANDGRLADALKARILLMVGGVVGLHKLYLEQVPEAFVYISTGGVFLLGTLYDSFYIGKQVNYYNMLKLGEGEELKKYRNGKVMTNLSRMVPFSIPIFAASVAYAVWLGFLCWMAGSVTFGRSTSDSLLMVSALAAAVTAGVYIIGNCGREARDLVYMWIGSFSTTFIHLRFIEDHCMRALLFAAVVSTWLGNRTARARTPLHRPFTWKHLVFWTSLFGLLLGVIAVGATCHILHRRVSATVPGESVVTTSVGSLLYDRFMNEQRAHRFFKNSPALTYSPPSSSDSKKNKPWWELDLVGRAPAWADMAAVFVVDLMYQEMRVLEKRSKIEPLKWVLWRMYLIAKFDAPAFISHEELRNICAKWVKEQAAIRAKRDPSERGKGARDYRFLGTARACDVISK</sequence>
<evidence type="ECO:0000256" key="6">
    <source>
        <dbReference type="ARBA" id="ARBA00022989"/>
    </source>
</evidence>
<dbReference type="GO" id="GO:0005794">
    <property type="term" value="C:Golgi apparatus"/>
    <property type="evidence" value="ECO:0007669"/>
    <property type="project" value="UniProtKB-SubCell"/>
</dbReference>
<dbReference type="OrthoDB" id="1666796at2759"/>
<feature type="transmembrane region" description="Helical" evidence="10">
    <location>
        <begin position="373"/>
        <end position="393"/>
    </location>
</feature>
<dbReference type="PANTHER" id="PTHR10766:SF55">
    <property type="entry name" value="TRANSMEMBRANE 9 SUPERFAMILY MEMBER 4"/>
    <property type="match status" value="1"/>
</dbReference>
<evidence type="ECO:0000313" key="11">
    <source>
        <dbReference type="EMBL" id="RCN53089.1"/>
    </source>
</evidence>
<keyword evidence="6 10" id="KW-1133">Transmembrane helix</keyword>
<accession>A0A368HBT2</accession>
<organism evidence="11 12">
    <name type="scientific">Ancylostoma caninum</name>
    <name type="common">Dog hookworm</name>
    <dbReference type="NCBI Taxonomy" id="29170"/>
    <lineage>
        <taxon>Eukaryota</taxon>
        <taxon>Metazoa</taxon>
        <taxon>Ecdysozoa</taxon>
        <taxon>Nematoda</taxon>
        <taxon>Chromadorea</taxon>
        <taxon>Rhabditida</taxon>
        <taxon>Rhabditina</taxon>
        <taxon>Rhabditomorpha</taxon>
        <taxon>Strongyloidea</taxon>
        <taxon>Ancylostomatidae</taxon>
        <taxon>Ancylostomatinae</taxon>
        <taxon>Ancylostoma</taxon>
    </lineage>
</organism>
<feature type="transmembrane region" description="Helical" evidence="10">
    <location>
        <begin position="788"/>
        <end position="806"/>
    </location>
</feature>
<feature type="transmembrane region" description="Helical" evidence="10">
    <location>
        <begin position="567"/>
        <end position="585"/>
    </location>
</feature>
<feature type="transmembrane region" description="Helical" evidence="10">
    <location>
        <begin position="414"/>
        <end position="432"/>
    </location>
</feature>
<keyword evidence="5" id="KW-0732">Signal</keyword>
<dbReference type="STRING" id="29170.A0A368HBT2"/>
<evidence type="ECO:0000256" key="7">
    <source>
        <dbReference type="ARBA" id="ARBA00023034"/>
    </source>
</evidence>
<feature type="transmembrane region" description="Helical" evidence="10">
    <location>
        <begin position="338"/>
        <end position="361"/>
    </location>
</feature>
<evidence type="ECO:0000256" key="2">
    <source>
        <dbReference type="ARBA" id="ARBA00004555"/>
    </source>
</evidence>
<evidence type="ECO:0000256" key="4">
    <source>
        <dbReference type="ARBA" id="ARBA00022692"/>
    </source>
</evidence>
<dbReference type="Pfam" id="PF02990">
    <property type="entry name" value="EMP70"/>
    <property type="match status" value="1"/>
</dbReference>
<feature type="transmembrane region" description="Helical" evidence="10">
    <location>
        <begin position="597"/>
        <end position="615"/>
    </location>
</feature>
<proteinExistence type="inferred from homology"/>
<evidence type="ECO:0000256" key="8">
    <source>
        <dbReference type="ARBA" id="ARBA00023136"/>
    </source>
</evidence>
<dbReference type="EMBL" id="JOJR01000003">
    <property type="protein sequence ID" value="RCN53089.1"/>
    <property type="molecule type" value="Genomic_DNA"/>
</dbReference>
<dbReference type="AlphaFoldDB" id="A0A368HBT2"/>
<dbReference type="Proteomes" id="UP000252519">
    <property type="component" value="Unassembled WGS sequence"/>
</dbReference>
<reference evidence="11 12" key="1">
    <citation type="submission" date="2014-10" db="EMBL/GenBank/DDBJ databases">
        <title>Draft genome of the hookworm Ancylostoma caninum.</title>
        <authorList>
            <person name="Mitreva M."/>
        </authorList>
    </citation>
    <scope>NUCLEOTIDE SEQUENCE [LARGE SCALE GENOMIC DNA]</scope>
    <source>
        <strain evidence="11 12">Baltimore</strain>
    </source>
</reference>
<feature type="transmembrane region" description="Helical" evidence="10">
    <location>
        <begin position="275"/>
        <end position="297"/>
    </location>
</feature>